<dbReference type="EMBL" id="CP047656">
    <property type="protein sequence ID" value="QHJ11529.1"/>
    <property type="molecule type" value="Genomic_DNA"/>
</dbReference>
<name>A0A857JHL8_9ALTE</name>
<dbReference type="InterPro" id="IPR022193">
    <property type="entry name" value="DUF3718"/>
</dbReference>
<organism evidence="2 3">
    <name type="scientific">Paraglaciecola mesophila</name>
    <dbReference type="NCBI Taxonomy" id="197222"/>
    <lineage>
        <taxon>Bacteria</taxon>
        <taxon>Pseudomonadati</taxon>
        <taxon>Pseudomonadota</taxon>
        <taxon>Gammaproteobacteria</taxon>
        <taxon>Alteromonadales</taxon>
        <taxon>Alteromonadaceae</taxon>
        <taxon>Paraglaciecola</taxon>
    </lineage>
</organism>
<evidence type="ECO:0000256" key="1">
    <source>
        <dbReference type="SAM" id="SignalP"/>
    </source>
</evidence>
<protein>
    <recommendedName>
        <fullName evidence="4">DUF3718 domain-containing protein</fullName>
    </recommendedName>
</protein>
<dbReference type="KEGG" id="pmes:FX988_01763"/>
<dbReference type="RefSeq" id="WP_160179254.1">
    <property type="nucleotide sequence ID" value="NZ_CP047656.1"/>
</dbReference>
<evidence type="ECO:0000313" key="3">
    <source>
        <dbReference type="Proteomes" id="UP000464524"/>
    </source>
</evidence>
<reference evidence="2 3" key="1">
    <citation type="submission" date="2019-12" db="EMBL/GenBank/DDBJ databases">
        <title>Genome sequencing and assembly of endphytes of Porphyra tenera.</title>
        <authorList>
            <person name="Park J.M."/>
            <person name="Shin R."/>
            <person name="Jo S.H."/>
        </authorList>
    </citation>
    <scope>NUCLEOTIDE SEQUENCE [LARGE SCALE GENOMIC DNA]</scope>
    <source>
        <strain evidence="2 3">GPM4</strain>
    </source>
</reference>
<accession>A0A857JHL8</accession>
<dbReference type="OrthoDB" id="6332843at2"/>
<evidence type="ECO:0000313" key="2">
    <source>
        <dbReference type="EMBL" id="QHJ11529.1"/>
    </source>
</evidence>
<dbReference type="Proteomes" id="UP000464524">
    <property type="component" value="Chromosome"/>
</dbReference>
<feature type="signal peptide" evidence="1">
    <location>
        <begin position="1"/>
        <end position="23"/>
    </location>
</feature>
<sequence>MKTLTKTIAATLLSFAVLGAAHADQELIPSDNEAGTKLCVTATSGSVLKMNKAMKLSKVTKRYVTEKVTCNGQSMVAFVEQYGEKAEKMNNFLTNGKYSEERSVIASVNSQ</sequence>
<keyword evidence="3" id="KW-1185">Reference proteome</keyword>
<feature type="chain" id="PRO_5032987012" description="DUF3718 domain-containing protein" evidence="1">
    <location>
        <begin position="24"/>
        <end position="111"/>
    </location>
</feature>
<keyword evidence="1" id="KW-0732">Signal</keyword>
<gene>
    <name evidence="2" type="ORF">FX988_01763</name>
</gene>
<dbReference type="Pfam" id="PF12514">
    <property type="entry name" value="DUF3718"/>
    <property type="match status" value="1"/>
</dbReference>
<proteinExistence type="predicted"/>
<dbReference type="AlphaFoldDB" id="A0A857JHL8"/>
<evidence type="ECO:0008006" key="4">
    <source>
        <dbReference type="Google" id="ProtNLM"/>
    </source>
</evidence>